<keyword evidence="3" id="KW-1185">Reference proteome</keyword>
<feature type="signal peptide" evidence="1">
    <location>
        <begin position="1"/>
        <end position="22"/>
    </location>
</feature>
<evidence type="ECO:0000313" key="3">
    <source>
        <dbReference type="Proteomes" id="UP000002282"/>
    </source>
</evidence>
<dbReference type="PANTHER" id="PTHR20987:SF0">
    <property type="entry name" value="CHITIN-BINDING TYPE-2 DOMAIN-CONTAINING PROTEIN-RELATED"/>
    <property type="match status" value="1"/>
</dbReference>
<protein>
    <recommendedName>
        <fullName evidence="4">Chitin-binding type-2 domain-containing protein</fullName>
    </recommendedName>
</protein>
<feature type="chain" id="PRO_5002820629" description="Chitin-binding type-2 domain-containing protein" evidence="1">
    <location>
        <begin position="23"/>
        <end position="97"/>
    </location>
</feature>
<dbReference type="HOGENOM" id="CLU_132266_1_0_1"/>
<dbReference type="KEGG" id="dya:Dyak_GE11001"/>
<dbReference type="OMA" id="NNQPDCS"/>
<dbReference type="EMBL" id="CM000157">
    <property type="protein sequence ID" value="EDW88516.1"/>
    <property type="molecule type" value="Genomic_DNA"/>
</dbReference>
<evidence type="ECO:0000256" key="1">
    <source>
        <dbReference type="SAM" id="SignalP"/>
    </source>
</evidence>
<dbReference type="PANTHER" id="PTHR20987">
    <property type="entry name" value="CHITIN-BINDING TYPE-2 DOMAIN-CONTAINING PROTEIN-RELATED"/>
    <property type="match status" value="1"/>
</dbReference>
<evidence type="ECO:0008006" key="4">
    <source>
        <dbReference type="Google" id="ProtNLM"/>
    </source>
</evidence>
<reference evidence="2 3" key="2">
    <citation type="journal article" date="2007" name="PLoS Biol.">
        <title>Principles of genome evolution in the Drosophila melanogaster species group.</title>
        <authorList>
            <person name="Ranz J.M."/>
            <person name="Maurin D."/>
            <person name="Chan Y.S."/>
            <person name="von Grotthuss M."/>
            <person name="Hillier L.W."/>
            <person name="Roote J."/>
            <person name="Ashburner M."/>
            <person name="Bergman C.M."/>
        </authorList>
    </citation>
    <scope>NUCLEOTIDE SEQUENCE [LARGE SCALE GENOMIC DNA]</scope>
    <source>
        <strain evidence="3">Tai18E2 / Tucson 14021-0261.01</strain>
    </source>
</reference>
<proteinExistence type="predicted"/>
<sequence length="97" mass="10788">MKSTLALICIALFLALYTVVNACDPNSNNQPDCSNSTNVLVKIRNFWDPTRYWWCESTSSTAQPVLCPASDGTTTGFDPTANECVAWSNWTWTPYCP</sequence>
<accession>B4NWY6</accession>
<name>B4NWY6_DROYA</name>
<keyword evidence="1" id="KW-0732">Signal</keyword>
<organism evidence="2 3">
    <name type="scientific">Drosophila yakuba</name>
    <name type="common">Fruit fly</name>
    <dbReference type="NCBI Taxonomy" id="7245"/>
    <lineage>
        <taxon>Eukaryota</taxon>
        <taxon>Metazoa</taxon>
        <taxon>Ecdysozoa</taxon>
        <taxon>Arthropoda</taxon>
        <taxon>Hexapoda</taxon>
        <taxon>Insecta</taxon>
        <taxon>Pterygota</taxon>
        <taxon>Neoptera</taxon>
        <taxon>Endopterygota</taxon>
        <taxon>Diptera</taxon>
        <taxon>Brachycera</taxon>
        <taxon>Muscomorpha</taxon>
        <taxon>Ephydroidea</taxon>
        <taxon>Drosophilidae</taxon>
        <taxon>Drosophila</taxon>
        <taxon>Sophophora</taxon>
    </lineage>
</organism>
<gene>
    <name evidence="2" type="primary">Dyak\GE11001</name>
    <name evidence="2" type="synonym">dyak_GLEANR_1093</name>
    <name evidence="2" type="synonym">GE11001</name>
    <name evidence="2" type="ORF">Dyak_GE11001</name>
</gene>
<dbReference type="OrthoDB" id="7913749at2759"/>
<reference evidence="2 3" key="1">
    <citation type="journal article" date="2007" name="Nature">
        <title>Evolution of genes and genomes on the Drosophila phylogeny.</title>
        <authorList>
            <consortium name="Drosophila 12 Genomes Consortium"/>
            <person name="Clark A.G."/>
            <person name="Eisen M.B."/>
            <person name="Smith D.R."/>
            <person name="Bergman C.M."/>
            <person name="Oliver B."/>
            <person name="Markow T.A."/>
            <person name="Kaufman T.C."/>
            <person name="Kellis M."/>
            <person name="Gelbart W."/>
            <person name="Iyer V.N."/>
            <person name="Pollard D.A."/>
            <person name="Sackton T.B."/>
            <person name="Larracuente A.M."/>
            <person name="Singh N.D."/>
            <person name="Abad J.P."/>
            <person name="Abt D.N."/>
            <person name="Adryan B."/>
            <person name="Aguade M."/>
            <person name="Akashi H."/>
            <person name="Anderson W.W."/>
            <person name="Aquadro C.F."/>
            <person name="Ardell D.H."/>
            <person name="Arguello R."/>
            <person name="Artieri C.G."/>
            <person name="Barbash D.A."/>
            <person name="Barker D."/>
            <person name="Barsanti P."/>
            <person name="Batterham P."/>
            <person name="Batzoglou S."/>
            <person name="Begun D."/>
            <person name="Bhutkar A."/>
            <person name="Blanco E."/>
            <person name="Bosak S.A."/>
            <person name="Bradley R.K."/>
            <person name="Brand A.D."/>
            <person name="Brent M.R."/>
            <person name="Brooks A.N."/>
            <person name="Brown R.H."/>
            <person name="Butlin R.K."/>
            <person name="Caggese C."/>
            <person name="Calvi B.R."/>
            <person name="Bernardo de Carvalho A."/>
            <person name="Caspi A."/>
            <person name="Castrezana S."/>
            <person name="Celniker S.E."/>
            <person name="Chang J.L."/>
            <person name="Chapple C."/>
            <person name="Chatterji S."/>
            <person name="Chinwalla A."/>
            <person name="Civetta A."/>
            <person name="Clifton S.W."/>
            <person name="Comeron J.M."/>
            <person name="Costello J.C."/>
            <person name="Coyne J.A."/>
            <person name="Daub J."/>
            <person name="David R.G."/>
            <person name="Delcher A.L."/>
            <person name="Delehaunty K."/>
            <person name="Do C.B."/>
            <person name="Ebling H."/>
            <person name="Edwards K."/>
            <person name="Eickbush T."/>
            <person name="Evans J.D."/>
            <person name="Filipski A."/>
            <person name="Findeiss S."/>
            <person name="Freyhult E."/>
            <person name="Fulton L."/>
            <person name="Fulton R."/>
            <person name="Garcia A.C."/>
            <person name="Gardiner A."/>
            <person name="Garfield D.A."/>
            <person name="Garvin B.E."/>
            <person name="Gibson G."/>
            <person name="Gilbert D."/>
            <person name="Gnerre S."/>
            <person name="Godfrey J."/>
            <person name="Good R."/>
            <person name="Gotea V."/>
            <person name="Gravely B."/>
            <person name="Greenberg A.J."/>
            <person name="Griffiths-Jones S."/>
            <person name="Gross S."/>
            <person name="Guigo R."/>
            <person name="Gustafson E.A."/>
            <person name="Haerty W."/>
            <person name="Hahn M.W."/>
            <person name="Halligan D.L."/>
            <person name="Halpern A.L."/>
            <person name="Halter G.M."/>
            <person name="Han M.V."/>
            <person name="Heger A."/>
            <person name="Hillier L."/>
            <person name="Hinrichs A.S."/>
            <person name="Holmes I."/>
            <person name="Hoskins R.A."/>
            <person name="Hubisz M.J."/>
            <person name="Hultmark D."/>
            <person name="Huntley M.A."/>
            <person name="Jaffe D.B."/>
            <person name="Jagadeeshan S."/>
            <person name="Jeck W.R."/>
            <person name="Johnson J."/>
            <person name="Jones C.D."/>
            <person name="Jordan W.C."/>
            <person name="Karpen G.H."/>
            <person name="Kataoka E."/>
            <person name="Keightley P.D."/>
            <person name="Kheradpour P."/>
            <person name="Kirkness E.F."/>
            <person name="Koerich L.B."/>
            <person name="Kristiansen K."/>
            <person name="Kudrna D."/>
            <person name="Kulathinal R.J."/>
            <person name="Kumar S."/>
            <person name="Kwok R."/>
            <person name="Lander E."/>
            <person name="Langley C.H."/>
            <person name="Lapoint R."/>
            <person name="Lazzaro B.P."/>
            <person name="Lee S.J."/>
            <person name="Levesque L."/>
            <person name="Li R."/>
            <person name="Lin C.F."/>
            <person name="Lin M.F."/>
            <person name="Lindblad-Toh K."/>
            <person name="Llopart A."/>
            <person name="Long M."/>
            <person name="Low L."/>
            <person name="Lozovsky E."/>
            <person name="Lu J."/>
            <person name="Luo M."/>
            <person name="Machado C.A."/>
            <person name="Makalowski W."/>
            <person name="Marzo M."/>
            <person name="Matsuda M."/>
            <person name="Matzkin L."/>
            <person name="McAllister B."/>
            <person name="McBride C.S."/>
            <person name="McKernan B."/>
            <person name="McKernan K."/>
            <person name="Mendez-Lago M."/>
            <person name="Minx P."/>
            <person name="Mollenhauer M.U."/>
            <person name="Montooth K."/>
            <person name="Mount S.M."/>
            <person name="Mu X."/>
            <person name="Myers E."/>
            <person name="Negre B."/>
            <person name="Newfeld S."/>
            <person name="Nielsen R."/>
            <person name="Noor M.A."/>
            <person name="O'Grady P."/>
            <person name="Pachter L."/>
            <person name="Papaceit M."/>
            <person name="Parisi M.J."/>
            <person name="Parisi M."/>
            <person name="Parts L."/>
            <person name="Pedersen J.S."/>
            <person name="Pesole G."/>
            <person name="Phillippy A.M."/>
            <person name="Ponting C.P."/>
            <person name="Pop M."/>
            <person name="Porcelli D."/>
            <person name="Powell J.R."/>
            <person name="Prohaska S."/>
            <person name="Pruitt K."/>
            <person name="Puig M."/>
            <person name="Quesneville H."/>
            <person name="Ram K.R."/>
            <person name="Rand D."/>
            <person name="Rasmussen M.D."/>
            <person name="Reed L.K."/>
            <person name="Reenan R."/>
            <person name="Reily A."/>
            <person name="Remington K.A."/>
            <person name="Rieger T.T."/>
            <person name="Ritchie M.G."/>
            <person name="Robin C."/>
            <person name="Rogers Y.H."/>
            <person name="Rohde C."/>
            <person name="Rozas J."/>
            <person name="Rubenfield M.J."/>
            <person name="Ruiz A."/>
            <person name="Russo S."/>
            <person name="Salzberg S.L."/>
            <person name="Sanchez-Gracia A."/>
            <person name="Saranga D.J."/>
            <person name="Sato H."/>
            <person name="Schaeffer S.W."/>
            <person name="Schatz M.C."/>
            <person name="Schlenke T."/>
            <person name="Schwartz R."/>
            <person name="Segarra C."/>
            <person name="Singh R.S."/>
            <person name="Sirot L."/>
            <person name="Sirota M."/>
            <person name="Sisneros N.B."/>
            <person name="Smith C.D."/>
            <person name="Smith T.F."/>
            <person name="Spieth J."/>
            <person name="Stage D.E."/>
            <person name="Stark A."/>
            <person name="Stephan W."/>
            <person name="Strausberg R.L."/>
            <person name="Strempel S."/>
            <person name="Sturgill D."/>
            <person name="Sutton G."/>
            <person name="Sutton G.G."/>
            <person name="Tao W."/>
            <person name="Teichmann S."/>
            <person name="Tobari Y.N."/>
            <person name="Tomimura Y."/>
            <person name="Tsolas J.M."/>
            <person name="Valente V.L."/>
            <person name="Venter E."/>
            <person name="Venter J.C."/>
            <person name="Vicario S."/>
            <person name="Vieira F.G."/>
            <person name="Vilella A.J."/>
            <person name="Villasante A."/>
            <person name="Walenz B."/>
            <person name="Wang J."/>
            <person name="Wasserman M."/>
            <person name="Watts T."/>
            <person name="Wilson D."/>
            <person name="Wilson R.K."/>
            <person name="Wing R.A."/>
            <person name="Wolfner M.F."/>
            <person name="Wong A."/>
            <person name="Wong G.K."/>
            <person name="Wu C.I."/>
            <person name="Wu G."/>
            <person name="Yamamoto D."/>
            <person name="Yang H.P."/>
            <person name="Yang S.P."/>
            <person name="Yorke J.A."/>
            <person name="Yoshida K."/>
            <person name="Zdobnov E."/>
            <person name="Zhang P."/>
            <person name="Zhang Y."/>
            <person name="Zimin A.V."/>
            <person name="Baldwin J."/>
            <person name="Abdouelleil A."/>
            <person name="Abdulkadir J."/>
            <person name="Abebe A."/>
            <person name="Abera B."/>
            <person name="Abreu J."/>
            <person name="Acer S.C."/>
            <person name="Aftuck L."/>
            <person name="Alexander A."/>
            <person name="An P."/>
            <person name="Anderson E."/>
            <person name="Anderson S."/>
            <person name="Arachi H."/>
            <person name="Azer M."/>
            <person name="Bachantsang P."/>
            <person name="Barry A."/>
            <person name="Bayul T."/>
            <person name="Berlin A."/>
            <person name="Bessette D."/>
            <person name="Bloom T."/>
            <person name="Blye J."/>
            <person name="Boguslavskiy L."/>
            <person name="Bonnet C."/>
            <person name="Boukhgalter B."/>
            <person name="Bourzgui I."/>
            <person name="Brown A."/>
            <person name="Cahill P."/>
            <person name="Channer S."/>
            <person name="Cheshatsang Y."/>
            <person name="Chuda L."/>
            <person name="Citroen M."/>
            <person name="Collymore A."/>
            <person name="Cooke P."/>
            <person name="Costello M."/>
            <person name="D'Aco K."/>
            <person name="Daza R."/>
            <person name="De Haan G."/>
            <person name="DeGray S."/>
            <person name="DeMaso C."/>
            <person name="Dhargay N."/>
            <person name="Dooley K."/>
            <person name="Dooley E."/>
            <person name="Doricent M."/>
            <person name="Dorje P."/>
            <person name="Dorjee K."/>
            <person name="Dupes A."/>
            <person name="Elong R."/>
            <person name="Falk J."/>
            <person name="Farina A."/>
            <person name="Faro S."/>
            <person name="Ferguson D."/>
            <person name="Fisher S."/>
            <person name="Foley C.D."/>
            <person name="Franke A."/>
            <person name="Friedrich D."/>
            <person name="Gadbois L."/>
            <person name="Gearin G."/>
            <person name="Gearin C.R."/>
            <person name="Giannoukos G."/>
            <person name="Goode T."/>
            <person name="Graham J."/>
            <person name="Grandbois E."/>
            <person name="Grewal S."/>
            <person name="Gyaltsen K."/>
            <person name="Hafez N."/>
            <person name="Hagos B."/>
            <person name="Hall J."/>
            <person name="Henson C."/>
            <person name="Hollinger A."/>
            <person name="Honan T."/>
            <person name="Huard M.D."/>
            <person name="Hughes L."/>
            <person name="Hurhula B."/>
            <person name="Husby M.E."/>
            <person name="Kamat A."/>
            <person name="Kanga B."/>
            <person name="Kashin S."/>
            <person name="Khazanovich D."/>
            <person name="Kisner P."/>
            <person name="Lance K."/>
            <person name="Lara M."/>
            <person name="Lee W."/>
            <person name="Lennon N."/>
            <person name="Letendre F."/>
            <person name="LeVine R."/>
            <person name="Lipovsky A."/>
            <person name="Liu X."/>
            <person name="Liu J."/>
            <person name="Liu S."/>
            <person name="Lokyitsang T."/>
            <person name="Lokyitsang Y."/>
            <person name="Lubonja R."/>
            <person name="Lui A."/>
            <person name="MacDonald P."/>
            <person name="Magnisalis V."/>
            <person name="Maru K."/>
            <person name="Matthews C."/>
            <person name="McCusker W."/>
            <person name="McDonough S."/>
            <person name="Mehta T."/>
            <person name="Meldrim J."/>
            <person name="Meneus L."/>
            <person name="Mihai O."/>
            <person name="Mihalev A."/>
            <person name="Mihova T."/>
            <person name="Mittelman R."/>
            <person name="Mlenga V."/>
            <person name="Montmayeur A."/>
            <person name="Mulrain L."/>
            <person name="Navidi A."/>
            <person name="Naylor J."/>
            <person name="Negash T."/>
            <person name="Nguyen T."/>
            <person name="Nguyen N."/>
            <person name="Nicol R."/>
            <person name="Norbu C."/>
            <person name="Norbu N."/>
            <person name="Novod N."/>
            <person name="O'Neill B."/>
            <person name="Osman S."/>
            <person name="Markiewicz E."/>
            <person name="Oyono O.L."/>
            <person name="Patti C."/>
            <person name="Phunkhang P."/>
            <person name="Pierre F."/>
            <person name="Priest M."/>
            <person name="Raghuraman S."/>
            <person name="Rege F."/>
            <person name="Reyes R."/>
            <person name="Rise C."/>
            <person name="Rogov P."/>
            <person name="Ross K."/>
            <person name="Ryan E."/>
            <person name="Settipalli S."/>
            <person name="Shea T."/>
            <person name="Sherpa N."/>
            <person name="Shi L."/>
            <person name="Shih D."/>
            <person name="Sparrow T."/>
            <person name="Spaulding J."/>
            <person name="Stalker J."/>
            <person name="Stange-Thomann N."/>
            <person name="Stavropoulos S."/>
            <person name="Stone C."/>
            <person name="Strader C."/>
            <person name="Tesfaye S."/>
            <person name="Thomson T."/>
            <person name="Thoulutsang Y."/>
            <person name="Thoulutsang D."/>
            <person name="Topham K."/>
            <person name="Topping I."/>
            <person name="Tsamla T."/>
            <person name="Vassiliev H."/>
            <person name="Vo A."/>
            <person name="Wangchuk T."/>
            <person name="Wangdi T."/>
            <person name="Weiand M."/>
            <person name="Wilkinson J."/>
            <person name="Wilson A."/>
            <person name="Yadav S."/>
            <person name="Young G."/>
            <person name="Yu Q."/>
            <person name="Zembek L."/>
            <person name="Zhong D."/>
            <person name="Zimmer A."/>
            <person name="Zwirko Z."/>
            <person name="Jaffe D.B."/>
            <person name="Alvarez P."/>
            <person name="Brockman W."/>
            <person name="Butler J."/>
            <person name="Chin C."/>
            <person name="Gnerre S."/>
            <person name="Grabherr M."/>
            <person name="Kleber M."/>
            <person name="Mauceli E."/>
            <person name="MacCallum I."/>
        </authorList>
    </citation>
    <scope>NUCLEOTIDE SEQUENCE [LARGE SCALE GENOMIC DNA]</scope>
    <source>
        <strain evidence="3">Tai18E2 / Tucson 14021-0261.01</strain>
    </source>
</reference>
<dbReference type="Proteomes" id="UP000002282">
    <property type="component" value="Chromosome 2L"/>
</dbReference>
<dbReference type="eggNOG" id="ENOG502T6TI">
    <property type="taxonomic scope" value="Eukaryota"/>
</dbReference>
<evidence type="ECO:0000313" key="2">
    <source>
        <dbReference type="EMBL" id="EDW88516.1"/>
    </source>
</evidence>
<dbReference type="AlphaFoldDB" id="B4NWY6"/>
<dbReference type="PhylomeDB" id="B4NWY6"/>